<dbReference type="GO" id="GO:0009279">
    <property type="term" value="C:cell outer membrane"/>
    <property type="evidence" value="ECO:0007669"/>
    <property type="project" value="UniProtKB-SubCell"/>
</dbReference>
<dbReference type="InterPro" id="IPR003715">
    <property type="entry name" value="Poly_export_N"/>
</dbReference>
<evidence type="ECO:0000256" key="9">
    <source>
        <dbReference type="ARBA" id="ARBA00023065"/>
    </source>
</evidence>
<keyword evidence="5" id="KW-0762">Sugar transport</keyword>
<keyword evidence="13" id="KW-0998">Cell outer membrane</keyword>
<dbReference type="GO" id="GO:0006811">
    <property type="term" value="P:monoatomic ion transport"/>
    <property type="evidence" value="ECO:0007669"/>
    <property type="project" value="UniProtKB-KW"/>
</dbReference>
<reference evidence="19" key="2">
    <citation type="submission" date="2019-06" db="EMBL/GenBank/DDBJ databases">
        <title>Co-occurence of chitin degradation, pigmentation and bioactivity in marine Pseudoalteromonas.</title>
        <authorList>
            <person name="Sonnenschein E.C."/>
            <person name="Bech P.K."/>
        </authorList>
    </citation>
    <scope>NUCLEOTIDE SEQUENCE [LARGE SCALE GENOMIC DNA]</scope>
    <source>
        <strain evidence="19">S1189</strain>
    </source>
</reference>
<dbReference type="Gene3D" id="3.30.1950.10">
    <property type="entry name" value="wza like domain"/>
    <property type="match status" value="1"/>
</dbReference>
<keyword evidence="3" id="KW-0813">Transport</keyword>
<evidence type="ECO:0000256" key="13">
    <source>
        <dbReference type="ARBA" id="ARBA00023237"/>
    </source>
</evidence>
<keyword evidence="8" id="KW-0625">Polysaccharide transport</keyword>
<dbReference type="InterPro" id="IPR040716">
    <property type="entry name" value="Wza_C"/>
</dbReference>
<comment type="caution">
    <text evidence="18">The sequence shown here is derived from an EMBL/GenBank/DDBJ whole genome shotgun (WGS) entry which is preliminary data.</text>
</comment>
<evidence type="ECO:0000256" key="3">
    <source>
        <dbReference type="ARBA" id="ARBA00022448"/>
    </source>
</evidence>
<evidence type="ECO:0000256" key="4">
    <source>
        <dbReference type="ARBA" id="ARBA00022452"/>
    </source>
</evidence>
<protein>
    <submittedName>
        <fullName evidence="18">Polysaccharide biosynthesis protein</fullName>
    </submittedName>
</protein>
<organism evidence="18 19">
    <name type="scientific">Pseudoalteromonas phenolica</name>
    <dbReference type="NCBI Taxonomy" id="161398"/>
    <lineage>
        <taxon>Bacteria</taxon>
        <taxon>Pseudomonadati</taxon>
        <taxon>Pseudomonadota</taxon>
        <taxon>Gammaproteobacteria</taxon>
        <taxon>Alteromonadales</taxon>
        <taxon>Pseudoalteromonadaceae</taxon>
        <taxon>Pseudoalteromonas</taxon>
    </lineage>
</organism>
<feature type="domain" description="Outer-membrane lipoprotein Wza C-terminal" evidence="16">
    <location>
        <begin position="350"/>
        <end position="373"/>
    </location>
</feature>
<evidence type="ECO:0000259" key="15">
    <source>
        <dbReference type="Pfam" id="PF02563"/>
    </source>
</evidence>
<keyword evidence="10" id="KW-0626">Porin</keyword>
<dbReference type="Gene3D" id="3.10.560.10">
    <property type="entry name" value="Outer membrane lipoprotein wza domain like"/>
    <property type="match status" value="2"/>
</dbReference>
<dbReference type="Pfam" id="PF18412">
    <property type="entry name" value="Wza_C"/>
    <property type="match status" value="1"/>
</dbReference>
<evidence type="ECO:0000256" key="11">
    <source>
        <dbReference type="ARBA" id="ARBA00023136"/>
    </source>
</evidence>
<evidence type="ECO:0000256" key="10">
    <source>
        <dbReference type="ARBA" id="ARBA00023114"/>
    </source>
</evidence>
<dbReference type="InterPro" id="IPR054765">
    <property type="entry name" value="SLBB_dom"/>
</dbReference>
<dbReference type="AlphaFoldDB" id="A0A5S3YQ02"/>
<dbReference type="GO" id="GO:0046930">
    <property type="term" value="C:pore complex"/>
    <property type="evidence" value="ECO:0007669"/>
    <property type="project" value="UniProtKB-KW"/>
</dbReference>
<keyword evidence="6" id="KW-0812">Transmembrane</keyword>
<evidence type="ECO:0000313" key="19">
    <source>
        <dbReference type="Proteomes" id="UP000307362"/>
    </source>
</evidence>
<evidence type="ECO:0000313" key="18">
    <source>
        <dbReference type="EMBL" id="TMP78764.1"/>
    </source>
</evidence>
<evidence type="ECO:0000259" key="16">
    <source>
        <dbReference type="Pfam" id="PF18412"/>
    </source>
</evidence>
<dbReference type="OrthoDB" id="9808421at2"/>
<accession>A0A5S3YQ02</accession>
<dbReference type="InterPro" id="IPR049712">
    <property type="entry name" value="Poly_export"/>
</dbReference>
<dbReference type="Gene3D" id="1.20.5.70">
    <property type="match status" value="1"/>
</dbReference>
<evidence type="ECO:0000256" key="6">
    <source>
        <dbReference type="ARBA" id="ARBA00022692"/>
    </source>
</evidence>
<comment type="similarity">
    <text evidence="2">Belongs to the BexD/CtrA/VexA family.</text>
</comment>
<evidence type="ECO:0000256" key="1">
    <source>
        <dbReference type="ARBA" id="ARBA00004571"/>
    </source>
</evidence>
<reference evidence="18 19" key="1">
    <citation type="submission" date="2017-12" db="EMBL/GenBank/DDBJ databases">
        <authorList>
            <person name="Paulsen S."/>
            <person name="Gram L.K."/>
        </authorList>
    </citation>
    <scope>NUCLEOTIDE SEQUENCE [LARGE SCALE GENOMIC DNA]</scope>
    <source>
        <strain evidence="18 19">S1189</strain>
    </source>
</reference>
<feature type="domain" description="Polysaccharide export protein N-terminal" evidence="15">
    <location>
        <begin position="86"/>
        <end position="170"/>
    </location>
</feature>
<gene>
    <name evidence="18" type="ORF">CWB73_15885</name>
</gene>
<feature type="domain" description="SLBB" evidence="17">
    <location>
        <begin position="261"/>
        <end position="347"/>
    </location>
</feature>
<keyword evidence="7" id="KW-0732">Signal</keyword>
<dbReference type="Proteomes" id="UP000307362">
    <property type="component" value="Unassembled WGS sequence"/>
</dbReference>
<evidence type="ECO:0000256" key="5">
    <source>
        <dbReference type="ARBA" id="ARBA00022597"/>
    </source>
</evidence>
<dbReference type="Pfam" id="PF02563">
    <property type="entry name" value="Poly_export"/>
    <property type="match status" value="1"/>
</dbReference>
<evidence type="ECO:0000256" key="8">
    <source>
        <dbReference type="ARBA" id="ARBA00023047"/>
    </source>
</evidence>
<keyword evidence="9" id="KW-0406">Ion transport</keyword>
<dbReference type="GO" id="GO:0015288">
    <property type="term" value="F:porin activity"/>
    <property type="evidence" value="ECO:0007669"/>
    <property type="project" value="UniProtKB-KW"/>
</dbReference>
<evidence type="ECO:0000256" key="7">
    <source>
        <dbReference type="ARBA" id="ARBA00022729"/>
    </source>
</evidence>
<keyword evidence="4" id="KW-1134">Transmembrane beta strand</keyword>
<dbReference type="RefSeq" id="WP_138568518.1">
    <property type="nucleotide sequence ID" value="NZ_PNCM01000035.1"/>
</dbReference>
<dbReference type="NCBIfam" id="NF011658">
    <property type="entry name" value="PRK15078.1"/>
    <property type="match status" value="1"/>
</dbReference>
<dbReference type="Pfam" id="PF22461">
    <property type="entry name" value="SLBB_2"/>
    <property type="match status" value="2"/>
</dbReference>
<evidence type="ECO:0000256" key="14">
    <source>
        <dbReference type="ARBA" id="ARBA00023288"/>
    </source>
</evidence>
<keyword evidence="12" id="KW-0564">Palmitate</keyword>
<dbReference type="PROSITE" id="PS51257">
    <property type="entry name" value="PROKAR_LIPOPROTEIN"/>
    <property type="match status" value="1"/>
</dbReference>
<evidence type="ECO:0000256" key="2">
    <source>
        <dbReference type="ARBA" id="ARBA00009450"/>
    </source>
</evidence>
<proteinExistence type="inferred from homology"/>
<comment type="subcellular location">
    <subcellularLocation>
        <location evidence="1">Cell outer membrane</location>
        <topology evidence="1">Multi-pass membrane protein</topology>
    </subcellularLocation>
</comment>
<sequence length="378" mass="41577">MAQRYKTFIASACFLAMSGCTIIPGGHFEGLKQGEQTENLEKELAKVNIQLIDSALISQQKDLNKKIAAVIGASNSNKKIAGLDLSNYEYKLGVGDVLTIGVWDHPELTIPAAVQRTAEFDGFRVQADGTITYAYAPKVPAAGKTVAEVREELVKRLSRVIEDPQIDVKVVGFRSQKAYVTGEVKQPGVYPVTETPLTLIDALNQAGGLNERADWKTVTFTRGNETEVIRLDDFYSKGDISQNRLLQHGDIVHVTRNDQRNVYVLGDVKRAGTVEVNRYGLNLAEALSEVGGIDERSADANGIFVLRKRDLEKDGVIADVYQLHAKNVAALVLAEQFELDPQDIVYVTSAPLARWNKVISLLLPALTTVDRLQDIDNQ</sequence>
<dbReference type="PANTHER" id="PTHR33619">
    <property type="entry name" value="POLYSACCHARIDE EXPORT PROTEIN GFCE-RELATED"/>
    <property type="match status" value="1"/>
</dbReference>
<evidence type="ECO:0000256" key="12">
    <source>
        <dbReference type="ARBA" id="ARBA00023139"/>
    </source>
</evidence>
<name>A0A5S3YQ02_9GAMM</name>
<dbReference type="EMBL" id="PNCM01000035">
    <property type="protein sequence ID" value="TMP78764.1"/>
    <property type="molecule type" value="Genomic_DNA"/>
</dbReference>
<evidence type="ECO:0000259" key="17">
    <source>
        <dbReference type="Pfam" id="PF22461"/>
    </source>
</evidence>
<dbReference type="GO" id="GO:0015159">
    <property type="term" value="F:polysaccharide transmembrane transporter activity"/>
    <property type="evidence" value="ECO:0007669"/>
    <property type="project" value="InterPro"/>
</dbReference>
<keyword evidence="11" id="KW-0472">Membrane</keyword>
<keyword evidence="14" id="KW-0449">Lipoprotein</keyword>
<feature type="domain" description="SLBB" evidence="17">
    <location>
        <begin position="176"/>
        <end position="254"/>
    </location>
</feature>
<dbReference type="PANTHER" id="PTHR33619:SF3">
    <property type="entry name" value="POLYSACCHARIDE EXPORT PROTEIN GFCE-RELATED"/>
    <property type="match status" value="1"/>
</dbReference>